<dbReference type="InterPro" id="IPR036465">
    <property type="entry name" value="vWFA_dom_sf"/>
</dbReference>
<evidence type="ECO:0000256" key="5">
    <source>
        <dbReference type="ARBA" id="ARBA00022884"/>
    </source>
</evidence>
<dbReference type="Pfam" id="PF25045">
    <property type="entry name" value="vWA_Ro60"/>
    <property type="match status" value="1"/>
</dbReference>
<proteinExistence type="inferred from homology"/>
<keyword evidence="4" id="KW-0479">Metal-binding</keyword>
<dbReference type="InterPro" id="IPR040322">
    <property type="entry name" value="TROVE2"/>
</dbReference>
<evidence type="ECO:0000256" key="3">
    <source>
        <dbReference type="ARBA" id="ARBA00022490"/>
    </source>
</evidence>
<reference evidence="8 9" key="1">
    <citation type="submission" date="2019-03" db="EMBL/GenBank/DDBJ databases">
        <title>Deep-cultivation of Planctomycetes and their phenomic and genomic characterization uncovers novel biology.</title>
        <authorList>
            <person name="Wiegand S."/>
            <person name="Jogler M."/>
            <person name="Boedeker C."/>
            <person name="Pinto D."/>
            <person name="Vollmers J."/>
            <person name="Rivas-Marin E."/>
            <person name="Kohn T."/>
            <person name="Peeters S.H."/>
            <person name="Heuer A."/>
            <person name="Rast P."/>
            <person name="Oberbeckmann S."/>
            <person name="Bunk B."/>
            <person name="Jeske O."/>
            <person name="Meyerdierks A."/>
            <person name="Storesund J.E."/>
            <person name="Kallscheuer N."/>
            <person name="Luecker S."/>
            <person name="Lage O.M."/>
            <person name="Pohl T."/>
            <person name="Merkel B.J."/>
            <person name="Hornburger P."/>
            <person name="Mueller R.-W."/>
            <person name="Bruemmer F."/>
            <person name="Labrenz M."/>
            <person name="Spormann A.M."/>
            <person name="Op den Camp H."/>
            <person name="Overmann J."/>
            <person name="Amann R."/>
            <person name="Jetten M.S.M."/>
            <person name="Mascher T."/>
            <person name="Medema M.H."/>
            <person name="Devos D.P."/>
            <person name="Kaster A.-K."/>
            <person name="Ovreas L."/>
            <person name="Rohde M."/>
            <person name="Galperin M.Y."/>
            <person name="Jogler C."/>
        </authorList>
    </citation>
    <scope>NUCLEOTIDE SEQUENCE [LARGE SCALE GENOMIC DNA]</scope>
    <source>
        <strain evidence="8 9">Enr13</strain>
    </source>
</reference>
<dbReference type="Proteomes" id="UP000319004">
    <property type="component" value="Chromosome"/>
</dbReference>
<protein>
    <recommendedName>
        <fullName evidence="7">TROVE domain-containing protein</fullName>
    </recommendedName>
</protein>
<dbReference type="GO" id="GO:0003723">
    <property type="term" value="F:RNA binding"/>
    <property type="evidence" value="ECO:0007669"/>
    <property type="project" value="UniProtKB-KW"/>
</dbReference>
<dbReference type="EMBL" id="CP037423">
    <property type="protein sequence ID" value="QDV45793.1"/>
    <property type="molecule type" value="Genomic_DNA"/>
</dbReference>
<dbReference type="GO" id="GO:1990904">
    <property type="term" value="C:ribonucleoprotein complex"/>
    <property type="evidence" value="ECO:0007669"/>
    <property type="project" value="UniProtKB-KW"/>
</dbReference>
<dbReference type="Gene3D" id="3.40.50.410">
    <property type="entry name" value="von Willebrand factor, type A domain"/>
    <property type="match status" value="1"/>
</dbReference>
<dbReference type="InterPro" id="IPR008858">
    <property type="entry name" value="TROVE_dom"/>
</dbReference>
<accession>A0A518HY53</accession>
<dbReference type="OrthoDB" id="208855at2"/>
<keyword evidence="9" id="KW-1185">Reference proteome</keyword>
<dbReference type="AlphaFoldDB" id="A0A518HY53"/>
<dbReference type="InterPro" id="IPR037214">
    <property type="entry name" value="TROVE_dom_sf"/>
</dbReference>
<comment type="similarity">
    <text evidence="2">Belongs to the Ro 60 kDa family.</text>
</comment>
<keyword evidence="3" id="KW-0963">Cytoplasm</keyword>
<dbReference type="PANTHER" id="PTHR14202">
    <property type="entry name" value="60 KDA RIBONUCLEOPROTEIN SSA/RO"/>
    <property type="match status" value="1"/>
</dbReference>
<dbReference type="PROSITE" id="PS50988">
    <property type="entry name" value="TROVE"/>
    <property type="match status" value="1"/>
</dbReference>
<evidence type="ECO:0000256" key="2">
    <source>
        <dbReference type="ARBA" id="ARBA00007814"/>
    </source>
</evidence>
<dbReference type="GO" id="GO:0046872">
    <property type="term" value="F:metal ion binding"/>
    <property type="evidence" value="ECO:0007669"/>
    <property type="project" value="UniProtKB-KW"/>
</dbReference>
<name>A0A518HY53_9BACT</name>
<feature type="domain" description="TROVE" evidence="7">
    <location>
        <begin position="19"/>
        <end position="348"/>
    </location>
</feature>
<dbReference type="InterPro" id="IPR056800">
    <property type="entry name" value="vWA_Ro60"/>
</dbReference>
<dbReference type="GO" id="GO:0005737">
    <property type="term" value="C:cytoplasm"/>
    <property type="evidence" value="ECO:0007669"/>
    <property type="project" value="UniProtKB-SubCell"/>
</dbReference>
<evidence type="ECO:0000259" key="7">
    <source>
        <dbReference type="PROSITE" id="PS50988"/>
    </source>
</evidence>
<organism evidence="8 9">
    <name type="scientific">Stieleria neptunia</name>
    <dbReference type="NCBI Taxonomy" id="2527979"/>
    <lineage>
        <taxon>Bacteria</taxon>
        <taxon>Pseudomonadati</taxon>
        <taxon>Planctomycetota</taxon>
        <taxon>Planctomycetia</taxon>
        <taxon>Pirellulales</taxon>
        <taxon>Pirellulaceae</taxon>
        <taxon>Stieleria</taxon>
    </lineage>
</organism>
<comment type="subcellular location">
    <subcellularLocation>
        <location evidence="1">Cytoplasm</location>
    </subcellularLocation>
</comment>
<keyword evidence="5" id="KW-0694">RNA-binding</keyword>
<gene>
    <name evidence="8" type="ORF">Enr13x_56960</name>
</gene>
<evidence type="ECO:0000256" key="6">
    <source>
        <dbReference type="ARBA" id="ARBA00023274"/>
    </source>
</evidence>
<dbReference type="RefSeq" id="WP_145390041.1">
    <property type="nucleotide sequence ID" value="NZ_CP037423.1"/>
</dbReference>
<dbReference type="KEGG" id="snep:Enr13x_56960"/>
<dbReference type="Pfam" id="PF05731">
    <property type="entry name" value="TROVE"/>
    <property type="match status" value="1"/>
</dbReference>
<evidence type="ECO:0000313" key="9">
    <source>
        <dbReference type="Proteomes" id="UP000319004"/>
    </source>
</evidence>
<dbReference type="PANTHER" id="PTHR14202:SF0">
    <property type="entry name" value="RNA-BINDING PROTEIN RO60"/>
    <property type="match status" value="1"/>
</dbReference>
<evidence type="ECO:0000256" key="1">
    <source>
        <dbReference type="ARBA" id="ARBA00004496"/>
    </source>
</evidence>
<dbReference type="SUPFAM" id="SSF53300">
    <property type="entry name" value="vWA-like"/>
    <property type="match status" value="1"/>
</dbReference>
<keyword evidence="6" id="KW-0687">Ribonucleoprotein</keyword>
<evidence type="ECO:0000313" key="8">
    <source>
        <dbReference type="EMBL" id="QDV45793.1"/>
    </source>
</evidence>
<sequence>MANKSLFQSITSVLPRATAVNEAGGPAYKLPAKHALAQLAATGTFGNVYYASAQSQLDQMRTLIDEVDDNEFLAKLAVYSRERAYMKDMPAALLVTLSTRDTALMHKVFDRVADNGRVLRTLFQMVRSGQFGRKGLSSSLQRAFQRWLNEASPGKLLSSSIGNDPSLRDVLRMARPKPKDDARRAMFGWLTEKDVEKWAPATEADLPAAVQALKAFRAAETEEAQALIAGDLRVRWDLLADAAKGPIVWKAIARQMGPQALRMNLNTLLRHEVFKKPGLLRFGGTDNAMIDYVAGQLADADAIRRSRQFPYQFLAAYLNASDEVPKKVKTALHDAAEIACGNIPQLPAPVIIGLDTSGSMGCPATGYRGRGGTTKMRCVDVAALFAAAILRRNPDSVVIPFDTRTYQAKIDPSDSILSLSARLSKYGGGGTDCSLPLVEANKRYAKRAFAGIVLVSDNQSWINSGRAYGYGRGGSTGVMTEWEKFKKAQRKNGIADPKLVCIDIAPYGNTQAPDCQDILNVGGFSDAVFHVVASFLENDASRFVHEVESVEL</sequence>
<dbReference type="SUPFAM" id="SSF140864">
    <property type="entry name" value="TROVE domain-like"/>
    <property type="match status" value="1"/>
</dbReference>
<evidence type="ECO:0000256" key="4">
    <source>
        <dbReference type="ARBA" id="ARBA00022723"/>
    </source>
</evidence>